<evidence type="ECO:0000313" key="3">
    <source>
        <dbReference type="Proteomes" id="UP000758603"/>
    </source>
</evidence>
<evidence type="ECO:0000259" key="1">
    <source>
        <dbReference type="Pfam" id="PF20150"/>
    </source>
</evidence>
<dbReference type="OrthoDB" id="4778151at2759"/>
<dbReference type="RefSeq" id="XP_045959042.1">
    <property type="nucleotide sequence ID" value="XM_046095999.1"/>
</dbReference>
<dbReference type="EMBL" id="JAGPXC010000004">
    <property type="protein sequence ID" value="KAH6654772.1"/>
    <property type="molecule type" value="Genomic_DNA"/>
</dbReference>
<sequence length="348" mass="40161">MDRQFTCFFRLPTELRLKIWRLCEARARVAELDLPIKEIVETDCDLLYISLRNCKQPAFAQACREARQVAFEDGGFLWEIPETKGIPDLCAVNRTSETWFYPRSDIVHLNWTAAYELYGDDPDSVSVLNGYRPVARAVSFMADATVAFDWSGRGPTFFLPVVDRSVNAHLQPRKEYMVCLAEIIIHATEEQVLASGTFEGLAAPIQILDPFDDHKAVHAMHQLWQHGRPGDSKQDEYGEIFDALLNPEIFANLLERWREAVSNNWLGHVWAQEAERGTLSEIDGRDQIWRWRDLSRPESPFLPGLDPELISEELHCFNLSHPWVVSTLASMPIFRPMILFRHCERDCW</sequence>
<dbReference type="AlphaFoldDB" id="A0A9P8UMN7"/>
<name>A0A9P8UMN7_9PEZI</name>
<keyword evidence="3" id="KW-1185">Reference proteome</keyword>
<proteinExistence type="predicted"/>
<dbReference type="Pfam" id="PF20150">
    <property type="entry name" value="2EXR"/>
    <property type="match status" value="1"/>
</dbReference>
<dbReference type="GeneID" id="70124892"/>
<protein>
    <recommendedName>
        <fullName evidence="1">2EXR domain-containing protein</fullName>
    </recommendedName>
</protein>
<gene>
    <name evidence="2" type="ORF">BKA67DRAFT_289088</name>
</gene>
<accession>A0A9P8UMN7</accession>
<dbReference type="PANTHER" id="PTHR35910:SF1">
    <property type="entry name" value="2EXR DOMAIN-CONTAINING PROTEIN"/>
    <property type="match status" value="1"/>
</dbReference>
<organism evidence="2 3">
    <name type="scientific">Truncatella angustata</name>
    <dbReference type="NCBI Taxonomy" id="152316"/>
    <lineage>
        <taxon>Eukaryota</taxon>
        <taxon>Fungi</taxon>
        <taxon>Dikarya</taxon>
        <taxon>Ascomycota</taxon>
        <taxon>Pezizomycotina</taxon>
        <taxon>Sordariomycetes</taxon>
        <taxon>Xylariomycetidae</taxon>
        <taxon>Amphisphaeriales</taxon>
        <taxon>Sporocadaceae</taxon>
        <taxon>Truncatella</taxon>
    </lineage>
</organism>
<reference evidence="2" key="1">
    <citation type="journal article" date="2021" name="Nat. Commun.">
        <title>Genetic determinants of endophytism in the Arabidopsis root mycobiome.</title>
        <authorList>
            <person name="Mesny F."/>
            <person name="Miyauchi S."/>
            <person name="Thiergart T."/>
            <person name="Pickel B."/>
            <person name="Atanasova L."/>
            <person name="Karlsson M."/>
            <person name="Huettel B."/>
            <person name="Barry K.W."/>
            <person name="Haridas S."/>
            <person name="Chen C."/>
            <person name="Bauer D."/>
            <person name="Andreopoulos W."/>
            <person name="Pangilinan J."/>
            <person name="LaButti K."/>
            <person name="Riley R."/>
            <person name="Lipzen A."/>
            <person name="Clum A."/>
            <person name="Drula E."/>
            <person name="Henrissat B."/>
            <person name="Kohler A."/>
            <person name="Grigoriev I.V."/>
            <person name="Martin F.M."/>
            <person name="Hacquard S."/>
        </authorList>
    </citation>
    <scope>NUCLEOTIDE SEQUENCE</scope>
    <source>
        <strain evidence="2">MPI-SDFR-AT-0073</strain>
    </source>
</reference>
<evidence type="ECO:0000313" key="2">
    <source>
        <dbReference type="EMBL" id="KAH6654772.1"/>
    </source>
</evidence>
<comment type="caution">
    <text evidence="2">The sequence shown here is derived from an EMBL/GenBank/DDBJ whole genome shotgun (WGS) entry which is preliminary data.</text>
</comment>
<dbReference type="PANTHER" id="PTHR35910">
    <property type="entry name" value="2EXR DOMAIN-CONTAINING PROTEIN"/>
    <property type="match status" value="1"/>
</dbReference>
<dbReference type="Proteomes" id="UP000758603">
    <property type="component" value="Unassembled WGS sequence"/>
</dbReference>
<dbReference type="InterPro" id="IPR045518">
    <property type="entry name" value="2EXR"/>
</dbReference>
<feature type="domain" description="2EXR" evidence="1">
    <location>
        <begin position="5"/>
        <end position="107"/>
    </location>
</feature>